<keyword evidence="1" id="KW-1133">Transmembrane helix</keyword>
<evidence type="ECO:0000313" key="3">
    <source>
        <dbReference type="Proteomes" id="UP001642484"/>
    </source>
</evidence>
<dbReference type="EMBL" id="CAXAMN010027426">
    <property type="protein sequence ID" value="CAK9110633.1"/>
    <property type="molecule type" value="Genomic_DNA"/>
</dbReference>
<name>A0ABP0SE20_9DINO</name>
<dbReference type="Proteomes" id="UP001642484">
    <property type="component" value="Unassembled WGS sequence"/>
</dbReference>
<feature type="transmembrane region" description="Helical" evidence="1">
    <location>
        <begin position="149"/>
        <end position="173"/>
    </location>
</feature>
<evidence type="ECO:0000313" key="2">
    <source>
        <dbReference type="EMBL" id="CAK9110633.1"/>
    </source>
</evidence>
<feature type="transmembrane region" description="Helical" evidence="1">
    <location>
        <begin position="89"/>
        <end position="112"/>
    </location>
</feature>
<keyword evidence="3" id="KW-1185">Reference proteome</keyword>
<protein>
    <submittedName>
        <fullName evidence="2">Uncharacterized protein</fullName>
    </submittedName>
</protein>
<feature type="transmembrane region" description="Helical" evidence="1">
    <location>
        <begin position="63"/>
        <end position="80"/>
    </location>
</feature>
<evidence type="ECO:0000256" key="1">
    <source>
        <dbReference type="SAM" id="Phobius"/>
    </source>
</evidence>
<keyword evidence="1" id="KW-0472">Membrane</keyword>
<organism evidence="2 3">
    <name type="scientific">Durusdinium trenchii</name>
    <dbReference type="NCBI Taxonomy" id="1381693"/>
    <lineage>
        <taxon>Eukaryota</taxon>
        <taxon>Sar</taxon>
        <taxon>Alveolata</taxon>
        <taxon>Dinophyceae</taxon>
        <taxon>Suessiales</taxon>
        <taxon>Symbiodiniaceae</taxon>
        <taxon>Durusdinium</taxon>
    </lineage>
</organism>
<comment type="caution">
    <text evidence="2">The sequence shown here is derived from an EMBL/GenBank/DDBJ whole genome shotgun (WGS) entry which is preliminary data.</text>
</comment>
<accession>A0ABP0SE20</accession>
<feature type="transmembrane region" description="Helical" evidence="1">
    <location>
        <begin position="39"/>
        <end position="57"/>
    </location>
</feature>
<reference evidence="2 3" key="1">
    <citation type="submission" date="2024-02" db="EMBL/GenBank/DDBJ databases">
        <authorList>
            <person name="Chen Y."/>
            <person name="Shah S."/>
            <person name="Dougan E. K."/>
            <person name="Thang M."/>
            <person name="Chan C."/>
        </authorList>
    </citation>
    <scope>NUCLEOTIDE SEQUENCE [LARGE SCALE GENOMIC DNA]</scope>
</reference>
<keyword evidence="1" id="KW-0812">Transmembrane</keyword>
<feature type="transmembrane region" description="Helical" evidence="1">
    <location>
        <begin position="6"/>
        <end position="27"/>
    </location>
</feature>
<gene>
    <name evidence="2" type="ORF">CCMP2556_LOCUS51416</name>
</gene>
<feature type="non-terminal residue" evidence="2">
    <location>
        <position position="1"/>
    </location>
</feature>
<proteinExistence type="predicted"/>
<sequence length="201" mass="21760">ALPSLAILAACVSPFVLFAVVGGAGNVPAVTRASLRAPLSLVSLLIIFLSLVFFLSNYRVSNLYLFATYSVLLALANLLADKGSQRGRVWIALAIWHVFNLLNLLGASLSILQPYRAAPQGLLPTIFQISGTSGGSCAYLEVDWCEDSWITFQMITAFAYILLHVISFFIVAVRAMEEPFAHSFRESSEAEVSGSPGRVPF</sequence>